<dbReference type="EC" id="7.1.1.2" evidence="4 17"/>
<protein>
    <recommendedName>
        <fullName evidence="5 17">NADH-ubiquinone oxidoreductase chain 4</fullName>
        <ecNumber evidence="4 17">7.1.1.2</ecNumber>
    </recommendedName>
</protein>
<sequence>MKMMKFIFMLIMMNFLINKKNIKLFNNLIMLIIMFNWIINMNLNNFYYNNIYYFLSFDYISFNLIFLSIWIIYLSYLSNFKFNLMMYSKYLNLILINLLLILTLCFLSMNFLLFYIFFESSIIPMMILIMGWGLQIDRIQASMYLLFYTLFGSLPLLMMMFYLYKNFLTLMFNFMIMKNLNLNLNFFLYLFLILAFLIKMPMYFFHLWLPKAHVEAPISGSMILAGIMLKLGSYGLIRMMMLMKLLFMNFNLFLMNLSIIGGIYASILCLNINDFKIIVAYSSIVHMSSLMCSMLTFNLWGYIGSYIMMLAHGLCSSCMFCLVNFNYERIHSRSTNFFKGFINLIPSISLWWFLICIINMSSPPSMNLISEIMIFNSLISWSNYFLIYLLIMTFLSSCYTIFIYAFSQHGKFNFHLYNFFFINSREYLIILNHWIPLNFFILNLNILFYLMNMN</sequence>
<name>A0A6F8AHA0_9HYME</name>
<evidence type="ECO:0000256" key="3">
    <source>
        <dbReference type="ARBA" id="ARBA00009025"/>
    </source>
</evidence>
<feature type="transmembrane region" description="Helical" evidence="17">
    <location>
        <begin position="303"/>
        <end position="325"/>
    </location>
</feature>
<evidence type="ECO:0000256" key="8">
    <source>
        <dbReference type="ARBA" id="ARBA00022692"/>
    </source>
</evidence>
<keyword evidence="7 17" id="KW-0679">Respiratory chain</keyword>
<evidence type="ECO:0000256" key="13">
    <source>
        <dbReference type="ARBA" id="ARBA00023075"/>
    </source>
</evidence>
<evidence type="ECO:0000259" key="18">
    <source>
        <dbReference type="Pfam" id="PF00361"/>
    </source>
</evidence>
<feature type="transmembrane region" description="Helical" evidence="17">
    <location>
        <begin position="115"/>
        <end position="133"/>
    </location>
</feature>
<feature type="transmembrane region" description="Helical" evidence="17">
    <location>
        <begin position="184"/>
        <end position="209"/>
    </location>
</feature>
<dbReference type="PANTHER" id="PTHR43507">
    <property type="entry name" value="NADH-UBIQUINONE OXIDOREDUCTASE CHAIN 4"/>
    <property type="match status" value="1"/>
</dbReference>
<evidence type="ECO:0000259" key="19">
    <source>
        <dbReference type="Pfam" id="PF01059"/>
    </source>
</evidence>
<feature type="transmembrane region" description="Helical" evidence="17">
    <location>
        <begin position="90"/>
        <end position="109"/>
    </location>
</feature>
<feature type="domain" description="NADH:ubiquinone oxidoreductase chain 4 N-terminal" evidence="19">
    <location>
        <begin position="3"/>
        <end position="81"/>
    </location>
</feature>
<feature type="transmembrane region" description="Helical" evidence="17">
    <location>
        <begin position="21"/>
        <end position="39"/>
    </location>
</feature>
<organism evidence="20">
    <name type="scientific">Microplitis incurvatus</name>
    <dbReference type="NCBI Taxonomy" id="1911505"/>
    <lineage>
        <taxon>Eukaryota</taxon>
        <taxon>Metazoa</taxon>
        <taxon>Ecdysozoa</taxon>
        <taxon>Arthropoda</taxon>
        <taxon>Hexapoda</taxon>
        <taxon>Insecta</taxon>
        <taxon>Pterygota</taxon>
        <taxon>Neoptera</taxon>
        <taxon>Endopterygota</taxon>
        <taxon>Hymenoptera</taxon>
        <taxon>Apocrita</taxon>
        <taxon>Ichneumonoidea</taxon>
        <taxon>Braconidae</taxon>
        <taxon>Microgastrinae</taxon>
        <taxon>Microplitis</taxon>
    </lineage>
</organism>
<dbReference type="PRINTS" id="PR01437">
    <property type="entry name" value="NUOXDRDTASE4"/>
</dbReference>
<dbReference type="GO" id="GO:0031966">
    <property type="term" value="C:mitochondrial membrane"/>
    <property type="evidence" value="ECO:0007669"/>
    <property type="project" value="UniProtKB-SubCell"/>
</dbReference>
<dbReference type="GO" id="GO:0003954">
    <property type="term" value="F:NADH dehydrogenase activity"/>
    <property type="evidence" value="ECO:0007669"/>
    <property type="project" value="TreeGrafter"/>
</dbReference>
<reference evidence="20" key="1">
    <citation type="submission" date="2015-06" db="EMBL/GenBank/DDBJ databases">
        <title>Microplitis incurvata mitochondrion, partial genome.</title>
        <authorList>
            <person name="Song S.N."/>
            <person name="Chen X.X."/>
        </authorList>
    </citation>
    <scope>NUCLEOTIDE SEQUENCE</scope>
</reference>
<dbReference type="InterPro" id="IPR003918">
    <property type="entry name" value="NADH_UbQ_OxRdtase"/>
</dbReference>
<comment type="similarity">
    <text evidence="3 17">Belongs to the complex I subunit 4 family.</text>
</comment>
<evidence type="ECO:0000256" key="15">
    <source>
        <dbReference type="ARBA" id="ARBA00023136"/>
    </source>
</evidence>
<dbReference type="AlphaFoldDB" id="A0A6F8AHA0"/>
<keyword evidence="14 17" id="KW-0496">Mitochondrion</keyword>
<feature type="transmembrane region" description="Helical" evidence="17">
    <location>
        <begin position="427"/>
        <end position="451"/>
    </location>
</feature>
<keyword evidence="13 17" id="KW-0830">Ubiquinone</keyword>
<evidence type="ECO:0000256" key="2">
    <source>
        <dbReference type="ARBA" id="ARBA00004225"/>
    </source>
</evidence>
<keyword evidence="11 17" id="KW-1133">Transmembrane helix</keyword>
<feature type="domain" description="NADH:quinone oxidoreductase/Mrp antiporter transmembrane" evidence="18">
    <location>
        <begin position="108"/>
        <end position="395"/>
    </location>
</feature>
<evidence type="ECO:0000313" key="20">
    <source>
        <dbReference type="EMBL" id="APF47438.1"/>
    </source>
</evidence>
<dbReference type="GO" id="GO:0015990">
    <property type="term" value="P:electron transport coupled proton transport"/>
    <property type="evidence" value="ECO:0007669"/>
    <property type="project" value="TreeGrafter"/>
</dbReference>
<evidence type="ECO:0000256" key="11">
    <source>
        <dbReference type="ARBA" id="ARBA00022989"/>
    </source>
</evidence>
<evidence type="ECO:0000256" key="9">
    <source>
        <dbReference type="ARBA" id="ARBA00022967"/>
    </source>
</evidence>
<evidence type="ECO:0000256" key="1">
    <source>
        <dbReference type="ARBA" id="ARBA00003257"/>
    </source>
</evidence>
<geneLocation type="mitochondrion" evidence="20"/>
<comment type="subcellular location">
    <subcellularLocation>
        <location evidence="2 17">Mitochondrion membrane</location>
        <topology evidence="2 17">Multi-pass membrane protein</topology>
    </subcellularLocation>
</comment>
<keyword evidence="8 17" id="KW-0812">Transmembrane</keyword>
<dbReference type="Pfam" id="PF01059">
    <property type="entry name" value="Oxidored_q5_N"/>
    <property type="match status" value="1"/>
</dbReference>
<proteinExistence type="inferred from homology"/>
<evidence type="ECO:0000256" key="12">
    <source>
        <dbReference type="ARBA" id="ARBA00023027"/>
    </source>
</evidence>
<dbReference type="InterPro" id="IPR000260">
    <property type="entry name" value="NADH4_N"/>
</dbReference>
<evidence type="ECO:0000256" key="5">
    <source>
        <dbReference type="ARBA" id="ARBA00021006"/>
    </source>
</evidence>
<comment type="catalytic activity">
    <reaction evidence="16 17">
        <text>a ubiquinone + NADH + 5 H(+)(in) = a ubiquinol + NAD(+) + 4 H(+)(out)</text>
        <dbReference type="Rhea" id="RHEA:29091"/>
        <dbReference type="Rhea" id="RHEA-COMP:9565"/>
        <dbReference type="Rhea" id="RHEA-COMP:9566"/>
        <dbReference type="ChEBI" id="CHEBI:15378"/>
        <dbReference type="ChEBI" id="CHEBI:16389"/>
        <dbReference type="ChEBI" id="CHEBI:17976"/>
        <dbReference type="ChEBI" id="CHEBI:57540"/>
        <dbReference type="ChEBI" id="CHEBI:57945"/>
        <dbReference type="EC" id="7.1.1.2"/>
    </reaction>
</comment>
<evidence type="ECO:0000256" key="17">
    <source>
        <dbReference type="RuleBase" id="RU003297"/>
    </source>
</evidence>
<feature type="transmembrane region" description="Helical" evidence="17">
    <location>
        <begin position="247"/>
        <end position="270"/>
    </location>
</feature>
<feature type="transmembrane region" description="Helical" evidence="17">
    <location>
        <begin position="145"/>
        <end position="164"/>
    </location>
</feature>
<feature type="transmembrane region" description="Helical" evidence="17">
    <location>
        <begin position="59"/>
        <end position="78"/>
    </location>
</feature>
<evidence type="ECO:0000256" key="14">
    <source>
        <dbReference type="ARBA" id="ARBA00023128"/>
    </source>
</evidence>
<keyword evidence="9" id="KW-1278">Translocase</keyword>
<comment type="function">
    <text evidence="1">Core subunit of the mitochondrial membrane respiratory chain NADH dehydrogenase (Complex I) that is believed to belong to the minimal assembly required for catalysis. Complex I functions in the transfer of electrons from NADH to the respiratory chain. The immediate electron acceptor for the enzyme is believed to be ubiquinone.</text>
</comment>
<dbReference type="GO" id="GO:0048039">
    <property type="term" value="F:ubiquinone binding"/>
    <property type="evidence" value="ECO:0007669"/>
    <property type="project" value="TreeGrafter"/>
</dbReference>
<evidence type="ECO:0000256" key="10">
    <source>
        <dbReference type="ARBA" id="ARBA00022982"/>
    </source>
</evidence>
<keyword evidence="12 17" id="KW-0520">NAD</keyword>
<gene>
    <name evidence="20" type="primary">ND4</name>
</gene>
<keyword evidence="10 17" id="KW-0249">Electron transport</keyword>
<evidence type="ECO:0000256" key="4">
    <source>
        <dbReference type="ARBA" id="ARBA00012944"/>
    </source>
</evidence>
<dbReference type="GO" id="GO:0042773">
    <property type="term" value="P:ATP synthesis coupled electron transport"/>
    <property type="evidence" value="ECO:0007669"/>
    <property type="project" value="InterPro"/>
</dbReference>
<keyword evidence="6 17" id="KW-0813">Transport</keyword>
<comment type="function">
    <text evidence="17">Core subunit of the mitochondrial membrane respiratory chain NADH dehydrogenase (Complex I) which catalyzes electron transfer from NADH through the respiratory chain, using ubiquinone as an electron acceptor. Essential for the catalytic activity and assembly of complex I.</text>
</comment>
<evidence type="ECO:0000256" key="16">
    <source>
        <dbReference type="ARBA" id="ARBA00049551"/>
    </source>
</evidence>
<dbReference type="GO" id="GO:0008137">
    <property type="term" value="F:NADH dehydrogenase (ubiquinone) activity"/>
    <property type="evidence" value="ECO:0007669"/>
    <property type="project" value="UniProtKB-UniRule"/>
</dbReference>
<dbReference type="PANTHER" id="PTHR43507:SF20">
    <property type="entry name" value="NADH-UBIQUINONE OXIDOREDUCTASE CHAIN 4"/>
    <property type="match status" value="1"/>
</dbReference>
<dbReference type="EMBL" id="KT215845">
    <property type="protein sequence ID" value="APF47438.1"/>
    <property type="molecule type" value="Genomic_DNA"/>
</dbReference>
<feature type="transmembrane region" description="Helical" evidence="17">
    <location>
        <begin position="221"/>
        <end position="241"/>
    </location>
</feature>
<feature type="transmembrane region" description="Helical" evidence="17">
    <location>
        <begin position="381"/>
        <end position="406"/>
    </location>
</feature>
<feature type="transmembrane region" description="Helical" evidence="17">
    <location>
        <begin position="277"/>
        <end position="297"/>
    </location>
</feature>
<keyword evidence="15 17" id="KW-0472">Membrane</keyword>
<evidence type="ECO:0000256" key="7">
    <source>
        <dbReference type="ARBA" id="ARBA00022660"/>
    </source>
</evidence>
<dbReference type="InterPro" id="IPR001750">
    <property type="entry name" value="ND/Mrp_TM"/>
</dbReference>
<dbReference type="Pfam" id="PF00361">
    <property type="entry name" value="Proton_antipo_M"/>
    <property type="match status" value="1"/>
</dbReference>
<accession>A0A6F8AHA0</accession>
<feature type="transmembrane region" description="Helical" evidence="17">
    <location>
        <begin position="337"/>
        <end position="361"/>
    </location>
</feature>
<evidence type="ECO:0000256" key="6">
    <source>
        <dbReference type="ARBA" id="ARBA00022448"/>
    </source>
</evidence>